<evidence type="ECO:0000313" key="3">
    <source>
        <dbReference type="Proteomes" id="UP000051612"/>
    </source>
</evidence>
<sequence length="123" mass="13367">MWGRKNIILLASGILIVACVLLTFFSNAGEKKTTLTFQDGSTYTGTTNEGKPVKGTLKFKNGDVYTGGFKDGHFEGRGTFKSHNGWTFTGIFHKGVANGAGKLQDKDHVVQAGNYVKGEYKDK</sequence>
<protein>
    <submittedName>
        <fullName evidence="2">MORN repeat-containing protein</fullName>
    </submittedName>
</protein>
<dbReference type="Proteomes" id="UP000051612">
    <property type="component" value="Unassembled WGS sequence"/>
</dbReference>
<reference evidence="2 3" key="1">
    <citation type="journal article" date="2015" name="Genome Announc.">
        <title>Expanding the biotechnology potential of lactobacilli through comparative genomics of 213 strains and associated genera.</title>
        <authorList>
            <person name="Sun Z."/>
            <person name="Harris H.M."/>
            <person name="McCann A."/>
            <person name="Guo C."/>
            <person name="Argimon S."/>
            <person name="Zhang W."/>
            <person name="Yang X."/>
            <person name="Jeffery I.B."/>
            <person name="Cooney J.C."/>
            <person name="Kagawa T.F."/>
            <person name="Liu W."/>
            <person name="Song Y."/>
            <person name="Salvetti E."/>
            <person name="Wrobel A."/>
            <person name="Rasinkangas P."/>
            <person name="Parkhill J."/>
            <person name="Rea M.C."/>
            <person name="O'Sullivan O."/>
            <person name="Ritari J."/>
            <person name="Douillard F.P."/>
            <person name="Paul Ross R."/>
            <person name="Yang R."/>
            <person name="Briner A.E."/>
            <person name="Felis G.E."/>
            <person name="de Vos W.M."/>
            <person name="Barrangou R."/>
            <person name="Klaenhammer T.R."/>
            <person name="Caufield P.W."/>
            <person name="Cui Y."/>
            <person name="Zhang H."/>
            <person name="O'Toole P.W."/>
        </authorList>
    </citation>
    <scope>NUCLEOTIDE SEQUENCE [LARGE SCALE GENOMIC DNA]</scope>
    <source>
        <strain evidence="2 3">DSM 20452</strain>
    </source>
</reference>
<dbReference type="EMBL" id="AYYN01000002">
    <property type="protein sequence ID" value="KRM78105.1"/>
    <property type="molecule type" value="Genomic_DNA"/>
</dbReference>
<proteinExistence type="predicted"/>
<dbReference type="SUPFAM" id="SSF82185">
    <property type="entry name" value="Histone H3 K4-specific methyltransferase SET7/9 N-terminal domain"/>
    <property type="match status" value="1"/>
</dbReference>
<organism evidence="2 3">
    <name type="scientific">Ligilactobacillus murinus DSM 20452 = NBRC 14221</name>
    <dbReference type="NCBI Taxonomy" id="1423772"/>
    <lineage>
        <taxon>Bacteria</taxon>
        <taxon>Bacillati</taxon>
        <taxon>Bacillota</taxon>
        <taxon>Bacilli</taxon>
        <taxon>Lactobacillales</taxon>
        <taxon>Lactobacillaceae</taxon>
        <taxon>Ligilactobacillus</taxon>
    </lineage>
</organism>
<dbReference type="PROSITE" id="PS51257">
    <property type="entry name" value="PROKAR_LIPOPROTEIN"/>
    <property type="match status" value="1"/>
</dbReference>
<comment type="caution">
    <text evidence="2">The sequence shown here is derived from an EMBL/GenBank/DDBJ whole genome shotgun (WGS) entry which is preliminary data.</text>
</comment>
<dbReference type="InterPro" id="IPR003409">
    <property type="entry name" value="MORN"/>
</dbReference>
<name>A0A0R2BPB9_9LACO</name>
<dbReference type="PANTHER" id="PTHR43215:SF14">
    <property type="entry name" value="RADIAL SPOKE HEAD 1 HOMOLOG"/>
    <property type="match status" value="1"/>
</dbReference>
<dbReference type="PATRIC" id="fig|1423772.3.peg.1721"/>
<dbReference type="AlphaFoldDB" id="A0A0R2BPB9"/>
<dbReference type="Pfam" id="PF02493">
    <property type="entry name" value="MORN"/>
    <property type="match status" value="2"/>
</dbReference>
<dbReference type="PANTHER" id="PTHR43215">
    <property type="entry name" value="RADIAL SPOKE HEAD 1 HOMOLOG"/>
    <property type="match status" value="1"/>
</dbReference>
<keyword evidence="1" id="KW-0677">Repeat</keyword>
<evidence type="ECO:0000313" key="2">
    <source>
        <dbReference type="EMBL" id="KRM78105.1"/>
    </source>
</evidence>
<gene>
    <name evidence="2" type="ORF">FC48_GL001617</name>
</gene>
<evidence type="ECO:0000256" key="1">
    <source>
        <dbReference type="ARBA" id="ARBA00022737"/>
    </source>
</evidence>
<accession>A0A0R2BPB9</accession>
<dbReference type="RefSeq" id="WP_056957913.1">
    <property type="nucleotide sequence ID" value="NZ_AYYN01000002.1"/>
</dbReference>